<comment type="caution">
    <text evidence="1">The sequence shown here is derived from an EMBL/GenBank/DDBJ whole genome shotgun (WGS) entry which is preliminary data.</text>
</comment>
<dbReference type="EMBL" id="WIXE01008064">
    <property type="protein sequence ID" value="KAK5979720.1"/>
    <property type="molecule type" value="Genomic_DNA"/>
</dbReference>
<reference evidence="1 2" key="1">
    <citation type="submission" date="2019-10" db="EMBL/GenBank/DDBJ databases">
        <title>Assembly and Annotation for the nematode Trichostrongylus colubriformis.</title>
        <authorList>
            <person name="Martin J."/>
        </authorList>
    </citation>
    <scope>NUCLEOTIDE SEQUENCE [LARGE SCALE GENOMIC DNA]</scope>
    <source>
        <strain evidence="1">G859</strain>
        <tissue evidence="1">Whole worm</tissue>
    </source>
</reference>
<dbReference type="AlphaFoldDB" id="A0AAN8FYJ9"/>
<keyword evidence="2" id="KW-1185">Reference proteome</keyword>
<organism evidence="1 2">
    <name type="scientific">Trichostrongylus colubriformis</name>
    <name type="common">Black scour worm</name>
    <dbReference type="NCBI Taxonomy" id="6319"/>
    <lineage>
        <taxon>Eukaryota</taxon>
        <taxon>Metazoa</taxon>
        <taxon>Ecdysozoa</taxon>
        <taxon>Nematoda</taxon>
        <taxon>Chromadorea</taxon>
        <taxon>Rhabditida</taxon>
        <taxon>Rhabditina</taxon>
        <taxon>Rhabditomorpha</taxon>
        <taxon>Strongyloidea</taxon>
        <taxon>Trichostrongylidae</taxon>
        <taxon>Trichostrongylus</taxon>
    </lineage>
</organism>
<dbReference type="Pfam" id="PF02995">
    <property type="entry name" value="DUF229"/>
    <property type="match status" value="1"/>
</dbReference>
<evidence type="ECO:0000313" key="1">
    <source>
        <dbReference type="EMBL" id="KAK5979720.1"/>
    </source>
</evidence>
<sequence>MQRHFQVGDNSVPNLLPILAAQVEEGLQFPKLDSSGDINVLRFNPMKKTVDPETIKFIWKDMKSEIFFK</sequence>
<protein>
    <submittedName>
        <fullName evidence="1">Uncharacterized protein</fullName>
    </submittedName>
</protein>
<gene>
    <name evidence="1" type="ORF">GCK32_022415</name>
</gene>
<accession>A0AAN8FYJ9</accession>
<dbReference type="Proteomes" id="UP001331761">
    <property type="component" value="Unassembled WGS sequence"/>
</dbReference>
<evidence type="ECO:0000313" key="2">
    <source>
        <dbReference type="Proteomes" id="UP001331761"/>
    </source>
</evidence>
<dbReference type="InterPro" id="IPR004245">
    <property type="entry name" value="DUF229"/>
</dbReference>
<proteinExistence type="predicted"/>
<name>A0AAN8FYJ9_TRICO</name>